<evidence type="ECO:0000256" key="9">
    <source>
        <dbReference type="PROSITE-ProRule" id="PRU00091"/>
    </source>
</evidence>
<dbReference type="PROSITE" id="PS50106">
    <property type="entry name" value="PDZ"/>
    <property type="match status" value="1"/>
</dbReference>
<dbReference type="GO" id="GO:0050806">
    <property type="term" value="P:positive regulation of synaptic transmission"/>
    <property type="evidence" value="ECO:0007669"/>
    <property type="project" value="TreeGrafter"/>
</dbReference>
<feature type="domain" description="RabBD" evidence="15">
    <location>
        <begin position="26"/>
        <end position="158"/>
    </location>
</feature>
<evidence type="ECO:0000259" key="12">
    <source>
        <dbReference type="PROSITE" id="PS50004"/>
    </source>
</evidence>
<comment type="subcellular location">
    <subcellularLocation>
        <location evidence="8">Synapse</location>
    </subcellularLocation>
</comment>
<dbReference type="InterPro" id="IPR039032">
    <property type="entry name" value="Rim-like"/>
</dbReference>
<evidence type="ECO:0000256" key="7">
    <source>
        <dbReference type="ARBA" id="ARBA00023018"/>
    </source>
</evidence>
<evidence type="ECO:0000256" key="10">
    <source>
        <dbReference type="SAM" id="Coils"/>
    </source>
</evidence>
<sequence length="1558" mass="176372">MSAPVGPRGRPAPTPAASQPPLQPEMPDLSHLTEEERKIILAVMDRQKKEEEKEQSVLKKLHQQFEMYKEQVKKMGEESQQQQEQKGDAPTCGICHKTKFADGCGHNCSYCQTKFCARCGGRVSLRSNKEDKVVMWVCNLCRKQQEILTKSGAWFYNSGSNTSQQPDQKVLRGLRNEEAPQEKKAKVHEQAQFQGPSGDLSVPAVEKSRSHGLTRQDSIKNGSGVKHQITSDIASDRTRSPSISRDQNRRYDQREEREEYSQYATSDNAMPRSPSDYADRRSQREPQFYEESDHINYRDSSRRSHRHSKEYIVDDEDVESRDEYERQRREEEYQARYRSDPNLARYPVKPQPYEEQMRIHAEVSRARHERRHSDVSLANAELEDSRISMLRMERPSRQRSISERRAAMENQRSYSMERTREAQGPSAYPQRTTNHSPPTPRRSPIPIDRPDLRRTDLLRKQHHLDPSSAVRKTKREKMETMLRNDSLSSDQSESVRPPPPKPHKSKKGGKMRQVSLSSSEEELASTPEYTSCDDVEIESESVSEKGDMDYNWLDHTSWHSSEASPMSLHPVTWQPSKDGDRLIGRILLNKRLKDGSVPRDSGAMLGLKVVGGKMTESGRLCAFITKVKKGSLADTVGHLRPGDEVLEWNGRFLQGATFEEVYNIILESKPEPQVELVVSRPIGDIPRIPDSTHAQLESSSSSFESQKMDRPSISVTSPMSPGMLRDVPQYLSGQLSSQSLSRRTTPFVPRVQIKLWFDKVGHQLIVTILGAKDLPSREDGRPRNPYVKIYFLPDRSDKNKRRTKTVKKTLEPKWNQTFIYSPVHRREFRERMLEVTLWDQARVREEESEFLGEILIELETALLDDEPHWYKLQTHDVSSLPLPHPSPYMPRRQLHGESPTRRLQRSKRISDSEVSDYDCDDGIGIVSDYRHNGRDLQSSTLSVPEQVMSSNHCSPSGSPHRVDVIGRTRSWSPSVPPPQSRNVEQGLRGTRSAAGHYNTISRMDRHRVMDDHYSPERDSHFLTLPRSRYSQNIEHHHRDGRDCEAADRQPYHRSRSTEQRPLLERTTTRSRSTERPDTNLMRSMPSLMTGRSAPPSPALSRSHPRTGSVQTSPSSTPVAGRRGRQLPQLPPKGTLERKEVDSTRRRHAGAMDIEERNRQMKINKYKQVAGSDPRLEQDYHSKYRSGWDPHRGADNISTKSSDSDVSDISAVSRTSSASRFSSTSYMSVQSERPRGNKKISVFTSKMQSRQMGISGKNMTKSTSISGDMCSLEKTDGSQSDTAVGALGTGGKKRRSSIGAKMVAIVGLSRKSRSASQLSQTEAGGKKLRSTVQRSTETGLAVEMRNWMTRQASRESTDGSMNSYSSEGNLIFPGVRLASDSQFSDFLDGLGPAQLVGRQTLATPAMGDIQVGMMDKKGQLEVEIIRARGLVVKPGSKTLPAPYVKVYLLDNGVCIAKKKTKVARKTLEPLYQQLLSFEESPQGKVLQIIVWGDYGRMDHKSFMGVAQILLDELELSNMVIGWFKLFPPSSLVDPTLAPLTRRASQSSLESSTGPSYSRS</sequence>
<keyword evidence="2" id="KW-0479">Metal-binding</keyword>
<dbReference type="FunFam" id="3.30.40.10:FF:000044">
    <property type="entry name" value="Regulating synaptic membrane exocytosis protein 2"/>
    <property type="match status" value="1"/>
</dbReference>
<organism evidence="16 17">
    <name type="scientific">Mustela putorius furo</name>
    <name type="common">European domestic ferret</name>
    <name type="synonym">Mustela furo</name>
    <dbReference type="NCBI Taxonomy" id="9669"/>
    <lineage>
        <taxon>Eukaryota</taxon>
        <taxon>Metazoa</taxon>
        <taxon>Chordata</taxon>
        <taxon>Craniata</taxon>
        <taxon>Vertebrata</taxon>
        <taxon>Euteleostomi</taxon>
        <taxon>Mammalia</taxon>
        <taxon>Eutheria</taxon>
        <taxon>Laurasiatheria</taxon>
        <taxon>Carnivora</taxon>
        <taxon>Caniformia</taxon>
        <taxon>Musteloidea</taxon>
        <taxon>Mustelidae</taxon>
        <taxon>Mustelinae</taxon>
        <taxon>Mustela</taxon>
    </lineage>
</organism>
<keyword evidence="10" id="KW-0175">Coiled coil</keyword>
<feature type="compositionally biased region" description="Low complexity" evidence="11">
    <location>
        <begin position="1"/>
        <end position="17"/>
    </location>
</feature>
<feature type="region of interest" description="Disordered" evidence="11">
    <location>
        <begin position="1271"/>
        <end position="1292"/>
    </location>
</feature>
<feature type="compositionally biased region" description="Basic residues" evidence="11">
    <location>
        <begin position="501"/>
        <end position="510"/>
    </location>
</feature>
<keyword evidence="16" id="KW-1185">Reference proteome</keyword>
<dbReference type="SUPFAM" id="SSF49562">
    <property type="entry name" value="C2 domain (Calcium/lipid-binding domain, CaLB)"/>
    <property type="match status" value="2"/>
</dbReference>
<feature type="region of interest" description="Disordered" evidence="11">
    <location>
        <begin position="1"/>
        <end position="32"/>
    </location>
</feature>
<feature type="compositionally biased region" description="Basic and acidic residues" evidence="11">
    <location>
        <begin position="291"/>
        <end position="302"/>
    </location>
</feature>
<evidence type="ECO:0000256" key="6">
    <source>
        <dbReference type="ARBA" id="ARBA00022833"/>
    </source>
</evidence>
<feature type="compositionally biased region" description="Polar residues" evidence="11">
    <location>
        <begin position="211"/>
        <end position="221"/>
    </location>
</feature>
<evidence type="ECO:0000256" key="1">
    <source>
        <dbReference type="ARBA" id="ARBA00022553"/>
    </source>
</evidence>
<dbReference type="InterPro" id="IPR035892">
    <property type="entry name" value="C2_domain_sf"/>
</dbReference>
<keyword evidence="7" id="KW-0770">Synapse</keyword>
<feature type="domain" description="C2" evidence="12">
    <location>
        <begin position="747"/>
        <end position="870"/>
    </location>
</feature>
<dbReference type="InterPro" id="IPR000008">
    <property type="entry name" value="C2_dom"/>
</dbReference>
<feature type="region of interest" description="Disordered" evidence="11">
    <location>
        <begin position="881"/>
        <end position="915"/>
    </location>
</feature>
<reference evidence="17" key="1">
    <citation type="submission" date="2025-08" db="UniProtKB">
        <authorList>
            <consortium name="RefSeq"/>
        </authorList>
    </citation>
    <scope>IDENTIFICATION</scope>
    <source>
        <tissue evidence="17">Brain</tissue>
    </source>
</reference>
<evidence type="ECO:0000256" key="8">
    <source>
        <dbReference type="ARBA" id="ARBA00034103"/>
    </source>
</evidence>
<feature type="domain" description="FYVE-type" evidence="14">
    <location>
        <begin position="86"/>
        <end position="146"/>
    </location>
</feature>
<feature type="region of interest" description="Disordered" evidence="11">
    <location>
        <begin position="968"/>
        <end position="991"/>
    </location>
</feature>
<feature type="compositionally biased region" description="Polar residues" evidence="11">
    <location>
        <begin position="1107"/>
        <end position="1117"/>
    </location>
</feature>
<dbReference type="InterPro" id="IPR001478">
    <property type="entry name" value="PDZ"/>
</dbReference>
<dbReference type="SUPFAM" id="SSF57903">
    <property type="entry name" value="FYVE/PHD zinc finger"/>
    <property type="match status" value="1"/>
</dbReference>
<feature type="coiled-coil region" evidence="10">
    <location>
        <begin position="44"/>
        <end position="85"/>
    </location>
</feature>
<gene>
    <name evidence="17" type="primary">RIMS2</name>
</gene>
<feature type="compositionally biased region" description="Basic and acidic residues" evidence="11">
    <location>
        <begin position="176"/>
        <end position="189"/>
    </location>
</feature>
<dbReference type="InterPro" id="IPR017455">
    <property type="entry name" value="Znf_FYVE-rel"/>
</dbReference>
<evidence type="ECO:0000313" key="16">
    <source>
        <dbReference type="Proteomes" id="UP000000715"/>
    </source>
</evidence>
<dbReference type="GO" id="GO:0008270">
    <property type="term" value="F:zinc ion binding"/>
    <property type="evidence" value="ECO:0007669"/>
    <property type="project" value="UniProtKB-KW"/>
</dbReference>
<feature type="compositionally biased region" description="Polar residues" evidence="11">
    <location>
        <begin position="483"/>
        <end position="494"/>
    </location>
</feature>
<dbReference type="Proteomes" id="UP000000715">
    <property type="component" value="Unplaced"/>
</dbReference>
<keyword evidence="4 9" id="KW-0863">Zinc-finger</keyword>
<feature type="region of interest" description="Disordered" evidence="11">
    <location>
        <begin position="1184"/>
        <end position="1204"/>
    </location>
</feature>
<evidence type="ECO:0000259" key="13">
    <source>
        <dbReference type="PROSITE" id="PS50106"/>
    </source>
</evidence>
<proteinExistence type="predicted"/>
<evidence type="ECO:0000256" key="3">
    <source>
        <dbReference type="ARBA" id="ARBA00022737"/>
    </source>
</evidence>
<dbReference type="CDD" id="cd04028">
    <property type="entry name" value="C2B_RIM1alpha"/>
    <property type="match status" value="1"/>
</dbReference>
<accession>A0A8U0RZW3</accession>
<dbReference type="InterPro" id="IPR054386">
    <property type="entry name" value="RIM_Znf"/>
</dbReference>
<evidence type="ECO:0000313" key="17">
    <source>
        <dbReference type="RefSeq" id="XP_044933951.1"/>
    </source>
</evidence>
<dbReference type="GO" id="GO:0044325">
    <property type="term" value="F:transmembrane transporter binding"/>
    <property type="evidence" value="ECO:0007669"/>
    <property type="project" value="TreeGrafter"/>
</dbReference>
<feature type="region of interest" description="Disordered" evidence="11">
    <location>
        <begin position="688"/>
        <end position="721"/>
    </location>
</feature>
<dbReference type="CDD" id="cd06714">
    <property type="entry name" value="PDZ_RIM-like"/>
    <property type="match status" value="1"/>
</dbReference>
<keyword evidence="5" id="KW-0221">Differentiation</keyword>
<dbReference type="Gene3D" id="2.60.40.150">
    <property type="entry name" value="C2 domain"/>
    <property type="match status" value="2"/>
</dbReference>
<feature type="compositionally biased region" description="Basic and acidic residues" evidence="11">
    <location>
        <begin position="1184"/>
        <end position="1193"/>
    </location>
</feature>
<keyword evidence="6" id="KW-0862">Zinc</keyword>
<dbReference type="RefSeq" id="XP_044933951.1">
    <property type="nucleotide sequence ID" value="XM_045078016.1"/>
</dbReference>
<dbReference type="PANTHER" id="PTHR12157">
    <property type="entry name" value="REGULATING SYNAPTIC MEMBRANE EXOCYTOSIS PROTEIN"/>
    <property type="match status" value="1"/>
</dbReference>
<dbReference type="Pfam" id="PF22601">
    <property type="entry name" value="RIM2a_ZnF"/>
    <property type="match status" value="1"/>
</dbReference>
<keyword evidence="1" id="KW-0597">Phosphoprotein</keyword>
<dbReference type="Gene3D" id="3.30.40.10">
    <property type="entry name" value="Zinc/RING finger domain, C3HC4 (zinc finger)"/>
    <property type="match status" value="1"/>
</dbReference>
<dbReference type="GO" id="GO:0048791">
    <property type="term" value="P:calcium ion-regulated exocytosis of neurotransmitter"/>
    <property type="evidence" value="ECO:0007669"/>
    <property type="project" value="TreeGrafter"/>
</dbReference>
<feature type="domain" description="C2" evidence="12">
    <location>
        <begin position="1404"/>
        <end position="1522"/>
    </location>
</feature>
<dbReference type="InterPro" id="IPR011011">
    <property type="entry name" value="Znf_FYVE_PHD"/>
</dbReference>
<dbReference type="SMART" id="SM00228">
    <property type="entry name" value="PDZ"/>
    <property type="match status" value="1"/>
</dbReference>
<dbReference type="SUPFAM" id="SSF50156">
    <property type="entry name" value="PDZ domain-like"/>
    <property type="match status" value="1"/>
</dbReference>
<dbReference type="CTD" id="9699"/>
<dbReference type="Pfam" id="PF00595">
    <property type="entry name" value="PDZ"/>
    <property type="match status" value="1"/>
</dbReference>
<keyword evidence="3" id="KW-0677">Repeat</keyword>
<dbReference type="PROSITE" id="PS50004">
    <property type="entry name" value="C2"/>
    <property type="match status" value="2"/>
</dbReference>
<dbReference type="CDD" id="cd04031">
    <property type="entry name" value="C2A_RIM1alpha"/>
    <property type="match status" value="1"/>
</dbReference>
<protein>
    <submittedName>
        <fullName evidence="17">Regulating synaptic membrane exocytosis protein 2 isoform X11</fullName>
    </submittedName>
</protein>
<feature type="compositionally biased region" description="Basic and acidic residues" evidence="11">
    <location>
        <begin position="355"/>
        <end position="374"/>
    </location>
</feature>
<feature type="compositionally biased region" description="Basic and acidic residues" evidence="11">
    <location>
        <begin position="1033"/>
        <end position="1077"/>
    </location>
</feature>
<feature type="region of interest" description="Disordered" evidence="11">
    <location>
        <begin position="1310"/>
        <end position="1335"/>
    </location>
</feature>
<dbReference type="FunFam" id="2.30.42.10:FF:000003">
    <property type="entry name" value="Regulating synaptic membrane exocytosis protein 1, putative"/>
    <property type="match status" value="1"/>
</dbReference>
<dbReference type="SMART" id="SM00239">
    <property type="entry name" value="C2"/>
    <property type="match status" value="2"/>
</dbReference>
<dbReference type="GO" id="GO:0006886">
    <property type="term" value="P:intracellular protein transport"/>
    <property type="evidence" value="ECO:0007669"/>
    <property type="project" value="InterPro"/>
</dbReference>
<dbReference type="GO" id="GO:0048167">
    <property type="term" value="P:regulation of synaptic plasticity"/>
    <property type="evidence" value="ECO:0007669"/>
    <property type="project" value="TreeGrafter"/>
</dbReference>
<feature type="domain" description="PDZ" evidence="13">
    <location>
        <begin position="594"/>
        <end position="680"/>
    </location>
</feature>
<evidence type="ECO:0000256" key="2">
    <source>
        <dbReference type="ARBA" id="ARBA00022723"/>
    </source>
</evidence>
<feature type="region of interest" description="Disordered" evidence="11">
    <location>
        <begin position="176"/>
        <end position="540"/>
    </location>
</feature>
<dbReference type="InterPro" id="IPR036034">
    <property type="entry name" value="PDZ_sf"/>
</dbReference>
<dbReference type="GO" id="GO:0042734">
    <property type="term" value="C:presynaptic membrane"/>
    <property type="evidence" value="ECO:0007669"/>
    <property type="project" value="TreeGrafter"/>
</dbReference>
<feature type="compositionally biased region" description="Basic and acidic residues" evidence="11">
    <location>
        <begin position="321"/>
        <end position="339"/>
    </location>
</feature>
<dbReference type="FunFam" id="2.60.40.150:FF:000003">
    <property type="entry name" value="Regulating synaptic membrane exocytosis protein 2"/>
    <property type="match status" value="1"/>
</dbReference>
<feature type="compositionally biased region" description="Basic and acidic residues" evidence="11">
    <location>
        <begin position="246"/>
        <end position="260"/>
    </location>
</feature>
<dbReference type="InterPro" id="IPR010911">
    <property type="entry name" value="Rab_BD"/>
</dbReference>
<evidence type="ECO:0000256" key="11">
    <source>
        <dbReference type="SAM" id="MobiDB-lite"/>
    </source>
</evidence>
<feature type="region of interest" description="Disordered" evidence="11">
    <location>
        <begin position="1033"/>
        <end position="1161"/>
    </location>
</feature>
<dbReference type="PANTHER" id="PTHR12157:SF15">
    <property type="entry name" value="REGULATING SYNAPTIC MEMBRANE EXOCYTOSIS PROTEIN 2"/>
    <property type="match status" value="1"/>
</dbReference>
<dbReference type="GO" id="GO:0030154">
    <property type="term" value="P:cell differentiation"/>
    <property type="evidence" value="ECO:0007669"/>
    <property type="project" value="UniProtKB-KW"/>
</dbReference>
<dbReference type="GO" id="GO:2000300">
    <property type="term" value="P:regulation of synaptic vesicle exocytosis"/>
    <property type="evidence" value="ECO:0007669"/>
    <property type="project" value="TreeGrafter"/>
</dbReference>
<name>A0A8U0RZW3_MUSPF</name>
<dbReference type="PROSITE" id="PS50916">
    <property type="entry name" value="RABBD"/>
    <property type="match status" value="1"/>
</dbReference>
<dbReference type="FunFam" id="2.60.40.150:FF:000001">
    <property type="entry name" value="Regulating synaptic membrane exocytosis 3, isoform CRA_a"/>
    <property type="match status" value="1"/>
</dbReference>
<feature type="compositionally biased region" description="Basic and acidic residues" evidence="11">
    <location>
        <begin position="448"/>
        <end position="465"/>
    </location>
</feature>
<evidence type="ECO:0000256" key="5">
    <source>
        <dbReference type="ARBA" id="ARBA00022782"/>
    </source>
</evidence>
<evidence type="ECO:0000259" key="14">
    <source>
        <dbReference type="PROSITE" id="PS50178"/>
    </source>
</evidence>
<evidence type="ECO:0000256" key="4">
    <source>
        <dbReference type="ARBA" id="ARBA00022771"/>
    </source>
</evidence>
<dbReference type="PROSITE" id="PS50178">
    <property type="entry name" value="ZF_FYVE"/>
    <property type="match status" value="1"/>
</dbReference>
<dbReference type="Pfam" id="PF00168">
    <property type="entry name" value="C2"/>
    <property type="match status" value="2"/>
</dbReference>
<dbReference type="GeneID" id="101674772"/>
<evidence type="ECO:0000259" key="15">
    <source>
        <dbReference type="PROSITE" id="PS50916"/>
    </source>
</evidence>
<feature type="compositionally biased region" description="Acidic residues" evidence="11">
    <location>
        <begin position="531"/>
        <end position="540"/>
    </location>
</feature>
<dbReference type="Gene3D" id="2.30.42.10">
    <property type="match status" value="1"/>
</dbReference>
<feature type="compositionally biased region" description="Basic and acidic residues" evidence="11">
    <location>
        <begin position="1134"/>
        <end position="1143"/>
    </location>
</feature>
<dbReference type="InterPro" id="IPR013083">
    <property type="entry name" value="Znf_RING/FYVE/PHD"/>
</dbReference>
<dbReference type="GO" id="GO:0042391">
    <property type="term" value="P:regulation of membrane potential"/>
    <property type="evidence" value="ECO:0007669"/>
    <property type="project" value="TreeGrafter"/>
</dbReference>
<feature type="compositionally biased region" description="Basic and acidic residues" evidence="11">
    <location>
        <begin position="383"/>
        <end position="407"/>
    </location>
</feature>
<dbReference type="GO" id="GO:0048788">
    <property type="term" value="C:cytoskeleton of presynaptic active zone"/>
    <property type="evidence" value="ECO:0007669"/>
    <property type="project" value="TreeGrafter"/>
</dbReference>
<dbReference type="GO" id="GO:0031267">
    <property type="term" value="F:small GTPase binding"/>
    <property type="evidence" value="ECO:0007669"/>
    <property type="project" value="InterPro"/>
</dbReference>